<dbReference type="Pfam" id="PF00098">
    <property type="entry name" value="zf-CCHC"/>
    <property type="match status" value="1"/>
</dbReference>
<reference evidence="4" key="1">
    <citation type="journal article" date="2019" name="Sci. Rep.">
        <title>Draft genome of Tanacetum cinerariifolium, the natural source of mosquito coil.</title>
        <authorList>
            <person name="Yamashiro T."/>
            <person name="Shiraishi A."/>
            <person name="Satake H."/>
            <person name="Nakayama K."/>
        </authorList>
    </citation>
    <scope>NUCLEOTIDE SEQUENCE</scope>
</reference>
<gene>
    <name evidence="4" type="ORF">Tci_854868</name>
</gene>
<name>A0A699RBY6_TANCI</name>
<keyword evidence="1" id="KW-0479">Metal-binding</keyword>
<evidence type="ECO:0000256" key="2">
    <source>
        <dbReference type="SAM" id="MobiDB-lite"/>
    </source>
</evidence>
<dbReference type="SUPFAM" id="SSF57756">
    <property type="entry name" value="Retrovirus zinc finger-like domains"/>
    <property type="match status" value="1"/>
</dbReference>
<dbReference type="InterPro" id="IPR036875">
    <property type="entry name" value="Znf_CCHC_sf"/>
</dbReference>
<dbReference type="GO" id="GO:0003676">
    <property type="term" value="F:nucleic acid binding"/>
    <property type="evidence" value="ECO:0007669"/>
    <property type="project" value="InterPro"/>
</dbReference>
<feature type="domain" description="CCHC-type" evidence="3">
    <location>
        <begin position="42"/>
        <end position="56"/>
    </location>
</feature>
<keyword evidence="1" id="KW-0862">Zinc</keyword>
<feature type="domain" description="CCHC-type" evidence="3">
    <location>
        <begin position="63"/>
        <end position="78"/>
    </location>
</feature>
<feature type="region of interest" description="Disordered" evidence="2">
    <location>
        <begin position="1"/>
        <end position="21"/>
    </location>
</feature>
<dbReference type="CDD" id="cd00303">
    <property type="entry name" value="retropepsin_like"/>
    <property type="match status" value="1"/>
</dbReference>
<dbReference type="AlphaFoldDB" id="A0A699RBY6"/>
<dbReference type="InterPro" id="IPR001878">
    <property type="entry name" value="Znf_CCHC"/>
</dbReference>
<dbReference type="GO" id="GO:0008270">
    <property type="term" value="F:zinc ion binding"/>
    <property type="evidence" value="ECO:0007669"/>
    <property type="project" value="UniProtKB-KW"/>
</dbReference>
<dbReference type="SMART" id="SM00343">
    <property type="entry name" value="ZnF_C2HC"/>
    <property type="match status" value="2"/>
</dbReference>
<dbReference type="SUPFAM" id="SSF50630">
    <property type="entry name" value="Acid proteases"/>
    <property type="match status" value="1"/>
</dbReference>
<dbReference type="InterPro" id="IPR021109">
    <property type="entry name" value="Peptidase_aspartic_dom_sf"/>
</dbReference>
<feature type="non-terminal residue" evidence="4">
    <location>
        <position position="272"/>
    </location>
</feature>
<comment type="caution">
    <text evidence="4">The sequence shown here is derived from an EMBL/GenBank/DDBJ whole genome shotgun (WGS) entry which is preliminary data.</text>
</comment>
<dbReference type="Gene3D" id="2.40.70.10">
    <property type="entry name" value="Acid Proteases"/>
    <property type="match status" value="1"/>
</dbReference>
<dbReference type="PANTHER" id="PTHR15503">
    <property type="entry name" value="LDOC1 RELATED"/>
    <property type="match status" value="1"/>
</dbReference>
<evidence type="ECO:0000259" key="3">
    <source>
        <dbReference type="PROSITE" id="PS50158"/>
    </source>
</evidence>
<proteinExistence type="predicted"/>
<dbReference type="Gene3D" id="4.10.60.10">
    <property type="entry name" value="Zinc finger, CCHC-type"/>
    <property type="match status" value="1"/>
</dbReference>
<dbReference type="PANTHER" id="PTHR15503:SF45">
    <property type="entry name" value="RNA-DIRECTED DNA POLYMERASE HOMOLOG"/>
    <property type="match status" value="1"/>
</dbReference>
<keyword evidence="1" id="KW-0863">Zinc-finger</keyword>
<accession>A0A699RBY6</accession>
<dbReference type="InterPro" id="IPR032567">
    <property type="entry name" value="RTL1-rel"/>
</dbReference>
<protein>
    <recommendedName>
        <fullName evidence="3">CCHC-type domain-containing protein</fullName>
    </recommendedName>
</protein>
<evidence type="ECO:0000313" key="4">
    <source>
        <dbReference type="EMBL" id="GFC82898.1"/>
    </source>
</evidence>
<organism evidence="4">
    <name type="scientific">Tanacetum cinerariifolium</name>
    <name type="common">Dalmatian daisy</name>
    <name type="synonym">Chrysanthemum cinerariifolium</name>
    <dbReference type="NCBI Taxonomy" id="118510"/>
    <lineage>
        <taxon>Eukaryota</taxon>
        <taxon>Viridiplantae</taxon>
        <taxon>Streptophyta</taxon>
        <taxon>Embryophyta</taxon>
        <taxon>Tracheophyta</taxon>
        <taxon>Spermatophyta</taxon>
        <taxon>Magnoliopsida</taxon>
        <taxon>eudicotyledons</taxon>
        <taxon>Gunneridae</taxon>
        <taxon>Pentapetalae</taxon>
        <taxon>asterids</taxon>
        <taxon>campanulids</taxon>
        <taxon>Asterales</taxon>
        <taxon>Asteraceae</taxon>
        <taxon>Asteroideae</taxon>
        <taxon>Anthemideae</taxon>
        <taxon>Anthemidinae</taxon>
        <taxon>Tanacetum</taxon>
    </lineage>
</organism>
<dbReference type="EMBL" id="BKCJ011086820">
    <property type="protein sequence ID" value="GFC82898.1"/>
    <property type="molecule type" value="Genomic_DNA"/>
</dbReference>
<evidence type="ECO:0000256" key="1">
    <source>
        <dbReference type="PROSITE-ProRule" id="PRU00047"/>
    </source>
</evidence>
<feature type="non-terminal residue" evidence="4">
    <location>
        <position position="1"/>
    </location>
</feature>
<dbReference type="Pfam" id="PF08284">
    <property type="entry name" value="RVP_2"/>
    <property type="match status" value="1"/>
</dbReference>
<dbReference type="PROSITE" id="PS50158">
    <property type="entry name" value="ZF_CCHC"/>
    <property type="match status" value="2"/>
</dbReference>
<sequence length="272" mass="30315">REHNRRQNQRRGNAGAMTTAAPNNNETCQKCKNKRHAGDCWKCTKCGKLGHRTERCQTSKMSCYNCNEKGHRKRDCPKLGRNGQGGNNRGGIYQLGAVNVQEDPKVVTGMFLLNNHYATVLFDLGVDRSFVSTKFSTLINIKPVEIDTSYEVELADGKIVSTNNVLKGCTLNLLNHSFPIDLIVIELGSFDVVIGMDWLSKNDAAILCGEKKVRIPLKNKALIIKGDRNQSCLKIISCIKARKYIENGCELFLAQVTGMVSKEKRVEDVPVI</sequence>